<protein>
    <recommendedName>
        <fullName evidence="1">Glycoamylase-like domain-containing protein</fullName>
    </recommendedName>
</protein>
<dbReference type="Gene3D" id="1.50.10.140">
    <property type="match status" value="1"/>
</dbReference>
<organism evidence="2 3">
    <name type="scientific">Dyella dinghuensis</name>
    <dbReference type="NCBI Taxonomy" id="1920169"/>
    <lineage>
        <taxon>Bacteria</taxon>
        <taxon>Pseudomonadati</taxon>
        <taxon>Pseudomonadota</taxon>
        <taxon>Gammaproteobacteria</taxon>
        <taxon>Lysobacterales</taxon>
        <taxon>Rhodanobacteraceae</taxon>
        <taxon>Dyella</taxon>
    </lineage>
</organism>
<evidence type="ECO:0000313" key="3">
    <source>
        <dbReference type="Proteomes" id="UP000267077"/>
    </source>
</evidence>
<sequence length="435" mass="49423">MNESAESSLHRHIQRTAFAYFDYETNPDNGLVLDKNAPDWPASIAATGLALACYPIAVERAMMDRRTAAKRTLATLRFFKASHQGEEEDATGYRGFYYHFLDYKTGKRAWQCELSSVDTAFLIAGMLAAAAYFQDDTSEERQIRELADVLYRRVEWDWLLDDADRIRHGWRPESGFIPFDWEGYDESLLLHVLALGSPTHPVPPHAYTHWASTFSWKKCYDIEYLYSAPLFTHHLSHVWLDLKGIQDEFMREHGIDYFENSRRATRIHREYAIDNPLGFKGYGSHCWGITASDGPGPATRVIDGIKREFFDYVGRGAPYGVDDGTLAPWSVATSLPFAPDIVEPAVHYYVHKLNLHDVHRYGFRSTFNPTFGEPGSPCGWKSKWHCGLNIGPIVTMIENYHTGMLWQLMRGVPCITAGLRKAGFSGGWLSEESAA</sequence>
<dbReference type="RefSeq" id="WP_126672549.1">
    <property type="nucleotide sequence ID" value="NZ_RYZR01000003.1"/>
</dbReference>
<dbReference type="EMBL" id="RYZR01000003">
    <property type="protein sequence ID" value="RUL65918.1"/>
    <property type="molecule type" value="Genomic_DNA"/>
</dbReference>
<dbReference type="InterPro" id="IPR019282">
    <property type="entry name" value="Glycoamylase-like_cons_dom"/>
</dbReference>
<reference evidence="2 3" key="1">
    <citation type="submission" date="2018-12" db="EMBL/GenBank/DDBJ databases">
        <title>Dyella dinghuensis sp. nov. DHOA06 and Dyella choica sp. nov. 4M-K27, isolated from forest soil.</title>
        <authorList>
            <person name="Qiu L.-H."/>
            <person name="Gao Z.-H."/>
        </authorList>
    </citation>
    <scope>NUCLEOTIDE SEQUENCE [LARGE SCALE GENOMIC DNA]</scope>
    <source>
        <strain evidence="2 3">DHOA06</strain>
    </source>
</reference>
<proteinExistence type="predicted"/>
<dbReference type="PIRSF" id="PIRSF028431">
    <property type="entry name" value="UCP028431"/>
    <property type="match status" value="1"/>
</dbReference>
<dbReference type="OrthoDB" id="5937621at2"/>
<accession>A0A3S0RUJ0</accession>
<gene>
    <name evidence="2" type="ORF">EKH79_04230</name>
</gene>
<comment type="caution">
    <text evidence="2">The sequence shown here is derived from an EMBL/GenBank/DDBJ whole genome shotgun (WGS) entry which is preliminary data.</text>
</comment>
<dbReference type="Pfam" id="PF10091">
    <property type="entry name" value="Glycoamylase"/>
    <property type="match status" value="1"/>
</dbReference>
<feature type="domain" description="Glycoamylase-like" evidence="1">
    <location>
        <begin position="179"/>
        <end position="411"/>
    </location>
</feature>
<keyword evidence="3" id="KW-1185">Reference proteome</keyword>
<name>A0A3S0RUJ0_9GAMM</name>
<dbReference type="Proteomes" id="UP000267077">
    <property type="component" value="Unassembled WGS sequence"/>
</dbReference>
<dbReference type="AlphaFoldDB" id="A0A3S0RUJ0"/>
<dbReference type="InterPro" id="IPR016883">
    <property type="entry name" value="UCP028431"/>
</dbReference>
<evidence type="ECO:0000259" key="1">
    <source>
        <dbReference type="Pfam" id="PF10091"/>
    </source>
</evidence>
<evidence type="ECO:0000313" key="2">
    <source>
        <dbReference type="EMBL" id="RUL65918.1"/>
    </source>
</evidence>